<keyword evidence="2" id="KW-1185">Reference proteome</keyword>
<dbReference type="Proteomes" id="UP000544331">
    <property type="component" value="Unassembled WGS sequence"/>
</dbReference>
<dbReference type="OrthoDB" id="294702at2759"/>
<dbReference type="InterPro" id="IPR029058">
    <property type="entry name" value="AB_hydrolase_fold"/>
</dbReference>
<dbReference type="Gene3D" id="3.40.50.1820">
    <property type="entry name" value="alpha/beta hydrolase"/>
    <property type="match status" value="1"/>
</dbReference>
<dbReference type="SUPFAM" id="SSF53474">
    <property type="entry name" value="alpha/beta-Hydrolases"/>
    <property type="match status" value="1"/>
</dbReference>
<protein>
    <recommendedName>
        <fullName evidence="3">AB hydrolase-1 domain-containing protein</fullName>
    </recommendedName>
</protein>
<proteinExistence type="predicted"/>
<reference evidence="1 2" key="1">
    <citation type="submission" date="2020-05" db="EMBL/GenBank/DDBJ databases">
        <title>Identification and distribution of gene clusters putatively required for synthesis of sphingolipid metabolism inhibitors in phylogenetically diverse species of the filamentous fungus Fusarium.</title>
        <authorList>
            <person name="Kim H.-S."/>
            <person name="Busman M."/>
            <person name="Brown D.W."/>
            <person name="Divon H."/>
            <person name="Uhlig S."/>
            <person name="Proctor R.H."/>
        </authorList>
    </citation>
    <scope>NUCLEOTIDE SEQUENCE [LARGE SCALE GENOMIC DNA]</scope>
    <source>
        <strain evidence="1 2">NRRL 66235</strain>
    </source>
</reference>
<name>A0A8H5YFM2_9HYPO</name>
<gene>
    <name evidence="1" type="ORF">FMUND_9482</name>
</gene>
<evidence type="ECO:0000313" key="1">
    <source>
        <dbReference type="EMBL" id="KAF5710496.1"/>
    </source>
</evidence>
<evidence type="ECO:0008006" key="3">
    <source>
        <dbReference type="Google" id="ProtNLM"/>
    </source>
</evidence>
<dbReference type="EMBL" id="JAAOAN010000332">
    <property type="protein sequence ID" value="KAF5710496.1"/>
    <property type="molecule type" value="Genomic_DNA"/>
</dbReference>
<accession>A0A8H5YFM2</accession>
<organism evidence="1 2">
    <name type="scientific">Fusarium mundagurra</name>
    <dbReference type="NCBI Taxonomy" id="1567541"/>
    <lineage>
        <taxon>Eukaryota</taxon>
        <taxon>Fungi</taxon>
        <taxon>Dikarya</taxon>
        <taxon>Ascomycota</taxon>
        <taxon>Pezizomycotina</taxon>
        <taxon>Sordariomycetes</taxon>
        <taxon>Hypocreomycetidae</taxon>
        <taxon>Hypocreales</taxon>
        <taxon>Nectriaceae</taxon>
        <taxon>Fusarium</taxon>
        <taxon>Fusarium fujikuroi species complex</taxon>
    </lineage>
</organism>
<evidence type="ECO:0000313" key="2">
    <source>
        <dbReference type="Proteomes" id="UP000544331"/>
    </source>
</evidence>
<comment type="caution">
    <text evidence="1">The sequence shown here is derived from an EMBL/GenBank/DDBJ whole genome shotgun (WGS) entry which is preliminary data.</text>
</comment>
<sequence length="308" mass="34453">MAETTNLVDLGSYKLEVTIRGPPRRAHNPIVIIIPDIACSIKEWAAVTQLLAESMSVVNYERGGFGQSELPPESDERSAKDLAQELHTMLRVGKMAPPYIVVAHADGGIILREFIKLRNLAQFKGFVFVDGNTGQASLATQSTCTLSVMSPLNSLRLCYEGCHRMGDRAWQALMEEMDRFGPAVSGEIGGYYANVEKNGEIKKPANIEQPEFGRVPLYVLHGDYSVDWDKMEAEAERLGYRQDSEKETDDMRMLRGIGVITEDKMKALRSLSERFKFEYVGGVGQRLHLSAPEKVADAVTWILMQYRC</sequence>
<dbReference type="AlphaFoldDB" id="A0A8H5YFM2"/>